<proteinExistence type="predicted"/>
<reference evidence="2" key="1">
    <citation type="journal article" date="2014" name="Science">
        <title>Ancient hybridizations among the ancestral genomes of bread wheat.</title>
        <authorList>
            <consortium name="International Wheat Genome Sequencing Consortium,"/>
            <person name="Marcussen T."/>
            <person name="Sandve S.R."/>
            <person name="Heier L."/>
            <person name="Spannagl M."/>
            <person name="Pfeifer M."/>
            <person name="Jakobsen K.S."/>
            <person name="Wulff B.B."/>
            <person name="Steuernagel B."/>
            <person name="Mayer K.F."/>
            <person name="Olsen O.A."/>
        </authorList>
    </citation>
    <scope>NUCLEOTIDE SEQUENCE [LARGE SCALE GENOMIC DNA]</scope>
    <source>
        <strain evidence="2">cv. AL8/78</strain>
    </source>
</reference>
<dbReference type="Gramene" id="AET2Gv20772100.50">
    <property type="protein sequence ID" value="AET2Gv20772100.50"/>
    <property type="gene ID" value="AET2Gv20772100"/>
</dbReference>
<sequence>YSIKSIRRHRRRSHPSSRQDITSYLILHHVQAIINPYTASSKERIGCVPVLAGIHYQLPLLYASTP</sequence>
<name>A0A453C8L1_AEGTS</name>
<reference evidence="1" key="4">
    <citation type="submission" date="2019-03" db="UniProtKB">
        <authorList>
            <consortium name="EnsemblPlants"/>
        </authorList>
    </citation>
    <scope>IDENTIFICATION</scope>
</reference>
<dbReference type="AlphaFoldDB" id="A0A453C8L1"/>
<reference evidence="1" key="5">
    <citation type="journal article" date="2021" name="G3 (Bethesda)">
        <title>Aegilops tauschii genome assembly Aet v5.0 features greater sequence contiguity and improved annotation.</title>
        <authorList>
            <person name="Wang L."/>
            <person name="Zhu T."/>
            <person name="Rodriguez J.C."/>
            <person name="Deal K.R."/>
            <person name="Dubcovsky J."/>
            <person name="McGuire P.E."/>
            <person name="Lux T."/>
            <person name="Spannagl M."/>
            <person name="Mayer K.F.X."/>
            <person name="Baldrich P."/>
            <person name="Meyers B.C."/>
            <person name="Huo N."/>
            <person name="Gu Y.Q."/>
            <person name="Zhou H."/>
            <person name="Devos K.M."/>
            <person name="Bennetzen J.L."/>
            <person name="Unver T."/>
            <person name="Budak H."/>
            <person name="Gulick P.J."/>
            <person name="Galiba G."/>
            <person name="Kalapos B."/>
            <person name="Nelson D.R."/>
            <person name="Li P."/>
            <person name="You F.M."/>
            <person name="Luo M.C."/>
            <person name="Dvorak J."/>
        </authorList>
    </citation>
    <scope>NUCLEOTIDE SEQUENCE [LARGE SCALE GENOMIC DNA]</scope>
    <source>
        <strain evidence="1">cv. AL8/78</strain>
    </source>
</reference>
<dbReference type="EnsemblPlants" id="AET2Gv20772100.50">
    <property type="protein sequence ID" value="AET2Gv20772100.50"/>
    <property type="gene ID" value="AET2Gv20772100"/>
</dbReference>
<reference evidence="1" key="3">
    <citation type="journal article" date="2017" name="Nature">
        <title>Genome sequence of the progenitor of the wheat D genome Aegilops tauschii.</title>
        <authorList>
            <person name="Luo M.C."/>
            <person name="Gu Y.Q."/>
            <person name="Puiu D."/>
            <person name="Wang H."/>
            <person name="Twardziok S.O."/>
            <person name="Deal K.R."/>
            <person name="Huo N."/>
            <person name="Zhu T."/>
            <person name="Wang L."/>
            <person name="Wang Y."/>
            <person name="McGuire P.E."/>
            <person name="Liu S."/>
            <person name="Long H."/>
            <person name="Ramasamy R.K."/>
            <person name="Rodriguez J.C."/>
            <person name="Van S.L."/>
            <person name="Yuan L."/>
            <person name="Wang Z."/>
            <person name="Xia Z."/>
            <person name="Xiao L."/>
            <person name="Anderson O.D."/>
            <person name="Ouyang S."/>
            <person name="Liang Y."/>
            <person name="Zimin A.V."/>
            <person name="Pertea G."/>
            <person name="Qi P."/>
            <person name="Bennetzen J.L."/>
            <person name="Dai X."/>
            <person name="Dawson M.W."/>
            <person name="Muller H.G."/>
            <person name="Kugler K."/>
            <person name="Rivarola-Duarte L."/>
            <person name="Spannagl M."/>
            <person name="Mayer K.F.X."/>
            <person name="Lu F.H."/>
            <person name="Bevan M.W."/>
            <person name="Leroy P."/>
            <person name="Li P."/>
            <person name="You F.M."/>
            <person name="Sun Q."/>
            <person name="Liu Z."/>
            <person name="Lyons E."/>
            <person name="Wicker T."/>
            <person name="Salzberg S.L."/>
            <person name="Devos K.M."/>
            <person name="Dvorak J."/>
        </authorList>
    </citation>
    <scope>NUCLEOTIDE SEQUENCE [LARGE SCALE GENOMIC DNA]</scope>
    <source>
        <strain evidence="1">cv. AL8/78</strain>
    </source>
</reference>
<dbReference type="Proteomes" id="UP000015105">
    <property type="component" value="Chromosome 2D"/>
</dbReference>
<protein>
    <submittedName>
        <fullName evidence="1">Uncharacterized protein</fullName>
    </submittedName>
</protein>
<keyword evidence="2" id="KW-1185">Reference proteome</keyword>
<organism evidence="1 2">
    <name type="scientific">Aegilops tauschii subsp. strangulata</name>
    <name type="common">Goatgrass</name>
    <dbReference type="NCBI Taxonomy" id="200361"/>
    <lineage>
        <taxon>Eukaryota</taxon>
        <taxon>Viridiplantae</taxon>
        <taxon>Streptophyta</taxon>
        <taxon>Embryophyta</taxon>
        <taxon>Tracheophyta</taxon>
        <taxon>Spermatophyta</taxon>
        <taxon>Magnoliopsida</taxon>
        <taxon>Liliopsida</taxon>
        <taxon>Poales</taxon>
        <taxon>Poaceae</taxon>
        <taxon>BOP clade</taxon>
        <taxon>Pooideae</taxon>
        <taxon>Triticodae</taxon>
        <taxon>Triticeae</taxon>
        <taxon>Triticinae</taxon>
        <taxon>Aegilops</taxon>
    </lineage>
</organism>
<accession>A0A453C8L1</accession>
<evidence type="ECO:0000313" key="1">
    <source>
        <dbReference type="EnsemblPlants" id="AET2Gv20772100.50"/>
    </source>
</evidence>
<evidence type="ECO:0000313" key="2">
    <source>
        <dbReference type="Proteomes" id="UP000015105"/>
    </source>
</evidence>
<reference evidence="2" key="2">
    <citation type="journal article" date="2017" name="Nat. Plants">
        <title>The Aegilops tauschii genome reveals multiple impacts of transposons.</title>
        <authorList>
            <person name="Zhao G."/>
            <person name="Zou C."/>
            <person name="Li K."/>
            <person name="Wang K."/>
            <person name="Li T."/>
            <person name="Gao L."/>
            <person name="Zhang X."/>
            <person name="Wang H."/>
            <person name="Yang Z."/>
            <person name="Liu X."/>
            <person name="Jiang W."/>
            <person name="Mao L."/>
            <person name="Kong X."/>
            <person name="Jiao Y."/>
            <person name="Jia J."/>
        </authorList>
    </citation>
    <scope>NUCLEOTIDE SEQUENCE [LARGE SCALE GENOMIC DNA]</scope>
    <source>
        <strain evidence="2">cv. AL8/78</strain>
    </source>
</reference>